<keyword evidence="11" id="KW-1185">Reference proteome</keyword>
<evidence type="ECO:0000256" key="4">
    <source>
        <dbReference type="ARBA" id="ARBA00022692"/>
    </source>
</evidence>
<dbReference type="GO" id="GO:0045277">
    <property type="term" value="C:respiratory chain complex IV"/>
    <property type="evidence" value="ECO:0007669"/>
    <property type="project" value="InterPro"/>
</dbReference>
<proteinExistence type="inferred from homology"/>
<keyword evidence="7 9" id="KW-0496">Mitochondrion</keyword>
<evidence type="ECO:0000313" key="10">
    <source>
        <dbReference type="EMBL" id="KAJ7311888.1"/>
    </source>
</evidence>
<comment type="similarity">
    <text evidence="3 9">Belongs to the cytochrome c oxidase IV family.</text>
</comment>
<protein>
    <recommendedName>
        <fullName evidence="9">Cytochrome c oxidase subunit 4</fullName>
    </recommendedName>
</protein>
<reference evidence="10" key="1">
    <citation type="journal article" date="2023" name="DNA Res.">
        <title>Chromosome-level genome assembly of Phrynocephalus forsythii using third-generation DNA sequencing and Hi-C analysis.</title>
        <authorList>
            <person name="Qi Y."/>
            <person name="Zhao W."/>
            <person name="Zhao Y."/>
            <person name="Niu C."/>
            <person name="Cao S."/>
            <person name="Zhang Y."/>
        </authorList>
    </citation>
    <scope>NUCLEOTIDE SEQUENCE</scope>
    <source>
        <tissue evidence="10">Muscle</tissue>
    </source>
</reference>
<comment type="function">
    <text evidence="9">Component of the cytochrome c oxidase, the last enzyme in the mitochondrial electron transport chain which drives oxidative phosphorylation.</text>
</comment>
<dbReference type="PRINTS" id="PR01873">
    <property type="entry name" value="CYTCOXIDASE4"/>
</dbReference>
<dbReference type="GO" id="GO:0006123">
    <property type="term" value="P:mitochondrial electron transport, cytochrome c to oxygen"/>
    <property type="evidence" value="ECO:0007669"/>
    <property type="project" value="InterPro"/>
</dbReference>
<dbReference type="FunFam" id="1.10.442.10:FF:000001">
    <property type="entry name" value="Cytochrome c oxidase subunit 4 isoform 1"/>
    <property type="match status" value="1"/>
</dbReference>
<gene>
    <name evidence="10" type="ORF">JRQ81_006206</name>
</gene>
<dbReference type="SUPFAM" id="SSF81406">
    <property type="entry name" value="Mitochondrial cytochrome c oxidase subunit IV"/>
    <property type="match status" value="1"/>
</dbReference>
<keyword evidence="8 9" id="KW-0472">Membrane</keyword>
<dbReference type="EMBL" id="JAPFRF010000013">
    <property type="protein sequence ID" value="KAJ7311888.1"/>
    <property type="molecule type" value="Genomic_DNA"/>
</dbReference>
<evidence type="ECO:0000256" key="8">
    <source>
        <dbReference type="ARBA" id="ARBA00023136"/>
    </source>
</evidence>
<dbReference type="AlphaFoldDB" id="A0A9Q0XGA0"/>
<keyword evidence="5 9" id="KW-0999">Mitochondrion inner membrane</keyword>
<organism evidence="10 11">
    <name type="scientific">Phrynocephalus forsythii</name>
    <dbReference type="NCBI Taxonomy" id="171643"/>
    <lineage>
        <taxon>Eukaryota</taxon>
        <taxon>Metazoa</taxon>
        <taxon>Chordata</taxon>
        <taxon>Craniata</taxon>
        <taxon>Vertebrata</taxon>
        <taxon>Euteleostomi</taxon>
        <taxon>Lepidosauria</taxon>
        <taxon>Squamata</taxon>
        <taxon>Bifurcata</taxon>
        <taxon>Unidentata</taxon>
        <taxon>Episquamata</taxon>
        <taxon>Toxicofera</taxon>
        <taxon>Iguania</taxon>
        <taxon>Acrodonta</taxon>
        <taxon>Agamidae</taxon>
        <taxon>Agaminae</taxon>
        <taxon>Phrynocephalus</taxon>
    </lineage>
</organism>
<evidence type="ECO:0000256" key="6">
    <source>
        <dbReference type="ARBA" id="ARBA00022989"/>
    </source>
</evidence>
<dbReference type="CDD" id="cd00922">
    <property type="entry name" value="Cyt_c_Oxidase_IV"/>
    <property type="match status" value="1"/>
</dbReference>
<dbReference type="InterPro" id="IPR004203">
    <property type="entry name" value="Cyt_c_oxidase_su4_fam"/>
</dbReference>
<dbReference type="Pfam" id="PF02936">
    <property type="entry name" value="COX4"/>
    <property type="match status" value="1"/>
</dbReference>
<evidence type="ECO:0000256" key="1">
    <source>
        <dbReference type="ARBA" id="ARBA00004434"/>
    </source>
</evidence>
<name>A0A9Q0XGA0_9SAUR</name>
<dbReference type="InterPro" id="IPR036639">
    <property type="entry name" value="Cyt_c_oxidase_su4_sf"/>
</dbReference>
<dbReference type="PANTHER" id="PTHR10707:SF12">
    <property type="entry name" value="CYTOCHROME C OXIDASE SUBUNIT 4 ISOFORM 1, MITOCHONDRIAL"/>
    <property type="match status" value="1"/>
</dbReference>
<sequence>MQFPELHSQHGQMIGCMEDFEICSPEILFCSEVFHRLLNRMLALRAFRHLGRRAISTSVCLGDHAHVAIWKDKFHIPRNEDTPLFPVPPFPPPMDIELPLTPEQQALKEKEKGPWSALTAEEKIALYNMKFPHTLAELYTETAEWKTVWGIVFYVIGVSGFFVIWLRLYILPPYPHTMSDDWKAMQTKKMLDMRVNPVQGMSSKWDYEKNEWKK</sequence>
<dbReference type="OrthoDB" id="186013at2759"/>
<dbReference type="PANTHER" id="PTHR10707">
    <property type="entry name" value="CYTOCHROME C OXIDASE SUBUNIT IV"/>
    <property type="match status" value="1"/>
</dbReference>
<dbReference type="Gene3D" id="1.10.442.10">
    <property type="entry name" value="Cytochrome c oxidase subunit IV"/>
    <property type="match status" value="1"/>
</dbReference>
<evidence type="ECO:0000256" key="3">
    <source>
        <dbReference type="ARBA" id="ARBA00008135"/>
    </source>
</evidence>
<dbReference type="GO" id="GO:0005743">
    <property type="term" value="C:mitochondrial inner membrane"/>
    <property type="evidence" value="ECO:0007669"/>
    <property type="project" value="UniProtKB-SubCell"/>
</dbReference>
<evidence type="ECO:0000256" key="9">
    <source>
        <dbReference type="RuleBase" id="RU367145"/>
    </source>
</evidence>
<evidence type="ECO:0000313" key="11">
    <source>
        <dbReference type="Proteomes" id="UP001142489"/>
    </source>
</evidence>
<comment type="subcellular location">
    <subcellularLocation>
        <location evidence="1 9">Mitochondrion inner membrane</location>
        <topology evidence="1 9">Single-pass membrane protein</topology>
    </subcellularLocation>
</comment>
<accession>A0A9Q0XGA0</accession>
<evidence type="ECO:0000256" key="7">
    <source>
        <dbReference type="ARBA" id="ARBA00023128"/>
    </source>
</evidence>
<dbReference type="Proteomes" id="UP001142489">
    <property type="component" value="Unassembled WGS sequence"/>
</dbReference>
<comment type="caution">
    <text evidence="10">The sequence shown here is derived from an EMBL/GenBank/DDBJ whole genome shotgun (WGS) entry which is preliminary data.</text>
</comment>
<comment type="pathway">
    <text evidence="2 9">Energy metabolism; oxidative phosphorylation.</text>
</comment>
<evidence type="ECO:0000256" key="5">
    <source>
        <dbReference type="ARBA" id="ARBA00022792"/>
    </source>
</evidence>
<evidence type="ECO:0000256" key="2">
    <source>
        <dbReference type="ARBA" id="ARBA00004673"/>
    </source>
</evidence>
<dbReference type="InterPro" id="IPR013288">
    <property type="entry name" value="Cyt_c_oxidase_su4"/>
</dbReference>
<keyword evidence="6 9" id="KW-1133">Transmembrane helix</keyword>
<comment type="subunit">
    <text evidence="9">Component of the cytochrome c oxidase (complex IV, CIV), a multisubunit enzyme composed of 14 subunits.</text>
</comment>
<feature type="transmembrane region" description="Helical" evidence="9">
    <location>
        <begin position="148"/>
        <end position="170"/>
    </location>
</feature>
<keyword evidence="4 9" id="KW-0812">Transmembrane</keyword>